<proteinExistence type="predicted"/>
<reference evidence="2 3" key="1">
    <citation type="submission" date="2017-03" db="EMBL/GenBank/DDBJ databases">
        <authorList>
            <person name="Afonso C.L."/>
            <person name="Miller P.J."/>
            <person name="Scott M.A."/>
            <person name="Spackman E."/>
            <person name="Goraichik I."/>
            <person name="Dimitrov K.M."/>
            <person name="Suarez D.L."/>
            <person name="Swayne D.E."/>
        </authorList>
    </citation>
    <scope>NUCLEOTIDE SEQUENCE [LARGE SCALE GENOMIC DNA]</scope>
    <source>
        <strain evidence="3">6(3)</strain>
    </source>
</reference>
<dbReference type="Proteomes" id="UP000234327">
    <property type="component" value="Unassembled WGS sequence"/>
</dbReference>
<gene>
    <name evidence="2" type="ORF">BAURA63_02647</name>
</gene>
<evidence type="ECO:0000313" key="3">
    <source>
        <dbReference type="Proteomes" id="UP000234327"/>
    </source>
</evidence>
<accession>A0A2H1JUD8</accession>
<feature type="compositionally biased region" description="Gly residues" evidence="1">
    <location>
        <begin position="27"/>
        <end position="36"/>
    </location>
</feature>
<dbReference type="EMBL" id="FXYZ01000011">
    <property type="protein sequence ID" value="SMX91081.1"/>
    <property type="molecule type" value="Genomic_DNA"/>
</dbReference>
<name>A0A2H1JUD8_BREAU</name>
<feature type="compositionally biased region" description="Basic residues" evidence="1">
    <location>
        <begin position="172"/>
        <end position="182"/>
    </location>
</feature>
<evidence type="ECO:0000313" key="2">
    <source>
        <dbReference type="EMBL" id="SMX91081.1"/>
    </source>
</evidence>
<protein>
    <submittedName>
        <fullName evidence="2">Uncharacterized protein</fullName>
    </submittedName>
</protein>
<sequence length="182" mass="19825">MGLGSTGETGARTAGDEGDIELMAGTHGQGHLGGGGDADDQGWDGPVHRQAIAFVGLAFVLVGDDRPWWQMRFDPCEDRFDSAHVHSRLLASMMSSLAKNAAENVLRGTFSTAFLPGETPEPWRLRGPKLRAYGRMPAGSGSRRIRRRRPLTGTCRWRPSSPLPHRAASRPLRTRSGGRGRR</sequence>
<feature type="region of interest" description="Disordered" evidence="1">
    <location>
        <begin position="21"/>
        <end position="44"/>
    </location>
</feature>
<evidence type="ECO:0000256" key="1">
    <source>
        <dbReference type="SAM" id="MobiDB-lite"/>
    </source>
</evidence>
<organism evidence="2 3">
    <name type="scientific">Brevibacterium aurantiacum</name>
    <dbReference type="NCBI Taxonomy" id="273384"/>
    <lineage>
        <taxon>Bacteria</taxon>
        <taxon>Bacillati</taxon>
        <taxon>Actinomycetota</taxon>
        <taxon>Actinomycetes</taxon>
        <taxon>Micrococcales</taxon>
        <taxon>Brevibacteriaceae</taxon>
        <taxon>Brevibacterium</taxon>
    </lineage>
</organism>
<feature type="region of interest" description="Disordered" evidence="1">
    <location>
        <begin position="134"/>
        <end position="182"/>
    </location>
</feature>
<dbReference type="AlphaFoldDB" id="A0A2H1JUD8"/>